<feature type="region of interest" description="Disordered" evidence="5">
    <location>
        <begin position="140"/>
        <end position="170"/>
    </location>
</feature>
<evidence type="ECO:0000256" key="2">
    <source>
        <dbReference type="ARBA" id="ARBA00022771"/>
    </source>
</evidence>
<evidence type="ECO:0000313" key="7">
    <source>
        <dbReference type="EMBL" id="KAF8641869.1"/>
    </source>
</evidence>
<feature type="domain" description="RING-type" evidence="6">
    <location>
        <begin position="72"/>
        <end position="113"/>
    </location>
</feature>
<evidence type="ECO:0000256" key="4">
    <source>
        <dbReference type="PROSITE-ProRule" id="PRU00175"/>
    </source>
</evidence>
<dbReference type="PANTHER" id="PTHR45931">
    <property type="entry name" value="SI:CH211-59O9.10"/>
    <property type="match status" value="1"/>
</dbReference>
<feature type="region of interest" description="Disordered" evidence="5">
    <location>
        <begin position="1"/>
        <end position="46"/>
    </location>
</feature>
<evidence type="ECO:0000256" key="5">
    <source>
        <dbReference type="SAM" id="MobiDB-lite"/>
    </source>
</evidence>
<dbReference type="Proteomes" id="UP000636709">
    <property type="component" value="Unassembled WGS sequence"/>
</dbReference>
<keyword evidence="8" id="KW-1185">Reference proteome</keyword>
<protein>
    <recommendedName>
        <fullName evidence="6">RING-type domain-containing protein</fullName>
    </recommendedName>
</protein>
<dbReference type="GO" id="GO:0005634">
    <property type="term" value="C:nucleus"/>
    <property type="evidence" value="ECO:0007669"/>
    <property type="project" value="TreeGrafter"/>
</dbReference>
<dbReference type="PANTHER" id="PTHR45931:SF16">
    <property type="entry name" value="RING_U-BOX SUPERFAMILY PROTEIN"/>
    <property type="match status" value="1"/>
</dbReference>
<keyword evidence="1" id="KW-0479">Metal-binding</keyword>
<dbReference type="InterPro" id="IPR013083">
    <property type="entry name" value="Znf_RING/FYVE/PHD"/>
</dbReference>
<dbReference type="GO" id="GO:0006511">
    <property type="term" value="P:ubiquitin-dependent protein catabolic process"/>
    <property type="evidence" value="ECO:0007669"/>
    <property type="project" value="TreeGrafter"/>
</dbReference>
<dbReference type="PROSITE" id="PS50089">
    <property type="entry name" value="ZF_RING_2"/>
    <property type="match status" value="1"/>
</dbReference>
<dbReference type="OrthoDB" id="21204at2759"/>
<evidence type="ECO:0000313" key="8">
    <source>
        <dbReference type="Proteomes" id="UP000636709"/>
    </source>
</evidence>
<comment type="caution">
    <text evidence="7">The sequence shown here is derived from an EMBL/GenBank/DDBJ whole genome shotgun (WGS) entry which is preliminary data.</text>
</comment>
<dbReference type="SUPFAM" id="SSF57850">
    <property type="entry name" value="RING/U-box"/>
    <property type="match status" value="1"/>
</dbReference>
<dbReference type="InterPro" id="IPR011016">
    <property type="entry name" value="Znf_RING-CH"/>
</dbReference>
<dbReference type="Gene3D" id="3.30.40.10">
    <property type="entry name" value="Zinc/RING finger domain, C3HC4 (zinc finger)"/>
    <property type="match status" value="1"/>
</dbReference>
<proteinExistence type="predicted"/>
<dbReference type="Gramene" id="Dexi8A01G0003270.1">
    <property type="protein sequence ID" value="Dexi8A01G0003270.1:cds"/>
    <property type="gene ID" value="Dexi8A01G0003270"/>
</dbReference>
<keyword evidence="3" id="KW-0862">Zinc</keyword>
<sequence>MEEAPPEIGQLQAQGAESPSPPPASGSSPTHATAAAGFWLTGNKRGRAPASSEAIQGLREVAAPTDGSSDCCAICLQDVSTDAKLRAMPCSHAFHQDCIFQWLRRSAACPLCRRQLPTEEEAEEEQVPMSRRVRYDEDGQPYMRLSGDDLLEEEELDEEEQQERAEGIARWQTMMEQHLQWMRSRQSST</sequence>
<dbReference type="GO" id="GO:0008270">
    <property type="term" value="F:zinc ion binding"/>
    <property type="evidence" value="ECO:0007669"/>
    <property type="project" value="UniProtKB-KW"/>
</dbReference>
<evidence type="ECO:0000256" key="1">
    <source>
        <dbReference type="ARBA" id="ARBA00022723"/>
    </source>
</evidence>
<dbReference type="InterPro" id="IPR001841">
    <property type="entry name" value="Znf_RING"/>
</dbReference>
<evidence type="ECO:0000256" key="3">
    <source>
        <dbReference type="ARBA" id="ARBA00022833"/>
    </source>
</evidence>
<feature type="compositionally biased region" description="Acidic residues" evidence="5">
    <location>
        <begin position="149"/>
        <end position="161"/>
    </location>
</feature>
<dbReference type="SMART" id="SM00184">
    <property type="entry name" value="RING"/>
    <property type="match status" value="1"/>
</dbReference>
<evidence type="ECO:0000259" key="6">
    <source>
        <dbReference type="PROSITE" id="PS50089"/>
    </source>
</evidence>
<organism evidence="7 8">
    <name type="scientific">Digitaria exilis</name>
    <dbReference type="NCBI Taxonomy" id="1010633"/>
    <lineage>
        <taxon>Eukaryota</taxon>
        <taxon>Viridiplantae</taxon>
        <taxon>Streptophyta</taxon>
        <taxon>Embryophyta</taxon>
        <taxon>Tracheophyta</taxon>
        <taxon>Spermatophyta</taxon>
        <taxon>Magnoliopsida</taxon>
        <taxon>Liliopsida</taxon>
        <taxon>Poales</taxon>
        <taxon>Poaceae</taxon>
        <taxon>PACMAD clade</taxon>
        <taxon>Panicoideae</taxon>
        <taxon>Panicodae</taxon>
        <taxon>Paniceae</taxon>
        <taxon>Anthephorinae</taxon>
        <taxon>Digitaria</taxon>
    </lineage>
</organism>
<reference evidence="7" key="1">
    <citation type="submission" date="2020-07" db="EMBL/GenBank/DDBJ databases">
        <title>Genome sequence and genetic diversity analysis of an under-domesticated orphan crop, white fonio (Digitaria exilis).</title>
        <authorList>
            <person name="Bennetzen J.L."/>
            <person name="Chen S."/>
            <person name="Ma X."/>
            <person name="Wang X."/>
            <person name="Yssel A.E.J."/>
            <person name="Chaluvadi S.R."/>
            <person name="Johnson M."/>
            <person name="Gangashetty P."/>
            <person name="Hamidou F."/>
            <person name="Sanogo M.D."/>
            <person name="Zwaenepoel A."/>
            <person name="Wallace J."/>
            <person name="Van De Peer Y."/>
            <person name="Van Deynze A."/>
        </authorList>
    </citation>
    <scope>NUCLEOTIDE SEQUENCE</scope>
    <source>
        <tissue evidence="7">Leaves</tissue>
    </source>
</reference>
<name>A0A834ZVA7_9POAL</name>
<dbReference type="Pfam" id="PF13639">
    <property type="entry name" value="zf-RING_2"/>
    <property type="match status" value="1"/>
</dbReference>
<dbReference type="GO" id="GO:0061630">
    <property type="term" value="F:ubiquitin protein ligase activity"/>
    <property type="evidence" value="ECO:0007669"/>
    <property type="project" value="TreeGrafter"/>
</dbReference>
<dbReference type="EMBL" id="JACEFO010003304">
    <property type="protein sequence ID" value="KAF8641869.1"/>
    <property type="molecule type" value="Genomic_DNA"/>
</dbReference>
<dbReference type="SMART" id="SM00744">
    <property type="entry name" value="RINGv"/>
    <property type="match status" value="1"/>
</dbReference>
<dbReference type="AlphaFoldDB" id="A0A834ZVA7"/>
<feature type="compositionally biased region" description="Low complexity" evidence="5">
    <location>
        <begin position="25"/>
        <end position="37"/>
    </location>
</feature>
<gene>
    <name evidence="7" type="ORF">HU200_067575</name>
</gene>
<accession>A0A834ZVA7</accession>
<dbReference type="InterPro" id="IPR051834">
    <property type="entry name" value="RING_finger_E3_ligase"/>
</dbReference>
<keyword evidence="2 4" id="KW-0863">Zinc-finger</keyword>